<evidence type="ECO:0000256" key="4">
    <source>
        <dbReference type="ARBA" id="ARBA00023136"/>
    </source>
</evidence>
<name>A0ABP6ZF68_9ACTN</name>
<keyword evidence="2 5" id="KW-0812">Transmembrane</keyword>
<accession>A0ABP6ZF68</accession>
<feature type="transmembrane region" description="Helical" evidence="5">
    <location>
        <begin position="73"/>
        <end position="93"/>
    </location>
</feature>
<evidence type="ECO:0000256" key="2">
    <source>
        <dbReference type="ARBA" id="ARBA00022692"/>
    </source>
</evidence>
<evidence type="ECO:0000256" key="1">
    <source>
        <dbReference type="ARBA" id="ARBA00004141"/>
    </source>
</evidence>
<feature type="transmembrane region" description="Helical" evidence="5">
    <location>
        <begin position="6"/>
        <end position="25"/>
    </location>
</feature>
<proteinExistence type="predicted"/>
<evidence type="ECO:0000256" key="3">
    <source>
        <dbReference type="ARBA" id="ARBA00022989"/>
    </source>
</evidence>
<organism evidence="6 7">
    <name type="scientific">Kineosporia mesophila</name>
    <dbReference type="NCBI Taxonomy" id="566012"/>
    <lineage>
        <taxon>Bacteria</taxon>
        <taxon>Bacillati</taxon>
        <taxon>Actinomycetota</taxon>
        <taxon>Actinomycetes</taxon>
        <taxon>Kineosporiales</taxon>
        <taxon>Kineosporiaceae</taxon>
        <taxon>Kineosporia</taxon>
    </lineage>
</organism>
<keyword evidence="4 5" id="KW-0472">Membrane</keyword>
<sequence length="124" mass="12458">MNVVLWVIAGVLAAAFAAAGAMKVAQPKSKLIESGMGWAEDFTGTQVKLIGAVEVLGAIGLILPAALDIAPVLTPLAAAGLALTMAGAVVVHLRRGETSGSVPALVLGLLALFVAILRFGPNSF</sequence>
<evidence type="ECO:0000313" key="6">
    <source>
        <dbReference type="EMBL" id="GAA3607128.1"/>
    </source>
</evidence>
<feature type="transmembrane region" description="Helical" evidence="5">
    <location>
        <begin position="100"/>
        <end position="120"/>
    </location>
</feature>
<protein>
    <submittedName>
        <fullName evidence="6">DoxX family protein</fullName>
    </submittedName>
</protein>
<evidence type="ECO:0000313" key="7">
    <source>
        <dbReference type="Proteomes" id="UP001501074"/>
    </source>
</evidence>
<comment type="caution">
    <text evidence="6">The sequence shown here is derived from an EMBL/GenBank/DDBJ whole genome shotgun (WGS) entry which is preliminary data.</text>
</comment>
<dbReference type="RefSeq" id="WP_231488294.1">
    <property type="nucleotide sequence ID" value="NZ_BAAAZO010000003.1"/>
</dbReference>
<keyword evidence="7" id="KW-1185">Reference proteome</keyword>
<gene>
    <name evidence="6" type="ORF">GCM10022223_23870</name>
</gene>
<evidence type="ECO:0000256" key="5">
    <source>
        <dbReference type="SAM" id="Phobius"/>
    </source>
</evidence>
<dbReference type="Pfam" id="PF13564">
    <property type="entry name" value="DoxX_2"/>
    <property type="match status" value="1"/>
</dbReference>
<dbReference type="Proteomes" id="UP001501074">
    <property type="component" value="Unassembled WGS sequence"/>
</dbReference>
<reference evidence="7" key="1">
    <citation type="journal article" date="2019" name="Int. J. Syst. Evol. Microbiol.">
        <title>The Global Catalogue of Microorganisms (GCM) 10K type strain sequencing project: providing services to taxonomists for standard genome sequencing and annotation.</title>
        <authorList>
            <consortium name="The Broad Institute Genomics Platform"/>
            <consortium name="The Broad Institute Genome Sequencing Center for Infectious Disease"/>
            <person name="Wu L."/>
            <person name="Ma J."/>
        </authorList>
    </citation>
    <scope>NUCLEOTIDE SEQUENCE [LARGE SCALE GENOMIC DNA]</scope>
    <source>
        <strain evidence="7">JCM 16902</strain>
    </source>
</reference>
<dbReference type="EMBL" id="BAAAZO010000003">
    <property type="protein sequence ID" value="GAA3607128.1"/>
    <property type="molecule type" value="Genomic_DNA"/>
</dbReference>
<dbReference type="InterPro" id="IPR032808">
    <property type="entry name" value="DoxX"/>
</dbReference>
<comment type="subcellular location">
    <subcellularLocation>
        <location evidence="1">Membrane</location>
        <topology evidence="1">Multi-pass membrane protein</topology>
    </subcellularLocation>
</comment>
<keyword evidence="3 5" id="KW-1133">Transmembrane helix</keyword>